<organism evidence="1 2">
    <name type="scientific">Candidatus Roizmanbacteria bacterium RIFCSPHIGHO2_12_FULL_44_10</name>
    <dbReference type="NCBI Taxonomy" id="1802054"/>
    <lineage>
        <taxon>Bacteria</taxon>
        <taxon>Candidatus Roizmaniibacteriota</taxon>
    </lineage>
</organism>
<dbReference type="Proteomes" id="UP000179024">
    <property type="component" value="Unassembled WGS sequence"/>
</dbReference>
<evidence type="ECO:0000313" key="2">
    <source>
        <dbReference type="Proteomes" id="UP000179024"/>
    </source>
</evidence>
<accession>A0A1F7I521</accession>
<dbReference type="AlphaFoldDB" id="A0A1F7I521"/>
<comment type="caution">
    <text evidence="1">The sequence shown here is derived from an EMBL/GenBank/DDBJ whole genome shotgun (WGS) entry which is preliminary data.</text>
</comment>
<reference evidence="1 2" key="1">
    <citation type="journal article" date="2016" name="Nat. Commun.">
        <title>Thousands of microbial genomes shed light on interconnected biogeochemical processes in an aquifer system.</title>
        <authorList>
            <person name="Anantharaman K."/>
            <person name="Brown C.T."/>
            <person name="Hug L.A."/>
            <person name="Sharon I."/>
            <person name="Castelle C.J."/>
            <person name="Probst A.J."/>
            <person name="Thomas B.C."/>
            <person name="Singh A."/>
            <person name="Wilkins M.J."/>
            <person name="Karaoz U."/>
            <person name="Brodie E.L."/>
            <person name="Williams K.H."/>
            <person name="Hubbard S.S."/>
            <person name="Banfield J.F."/>
        </authorList>
    </citation>
    <scope>NUCLEOTIDE SEQUENCE [LARGE SCALE GENOMIC DNA]</scope>
</reference>
<dbReference type="EMBL" id="MGAE01000057">
    <property type="protein sequence ID" value="OGK38460.1"/>
    <property type="molecule type" value="Genomic_DNA"/>
</dbReference>
<sequence length="132" mass="15081">MRYEAQIGSLEETYPPKLRFSNCLFVSEDLALRVLQSHPGCSVTTARTKQTGAGKAIRETNHCVAIIKETDGKIIALDATRPTYESEPEEDYWRFTADTEAELLLALSRHYGGDWSIDEDKWLHEVPDWYTN</sequence>
<gene>
    <name evidence="1" type="ORF">A3F34_00165</name>
</gene>
<evidence type="ECO:0000313" key="1">
    <source>
        <dbReference type="EMBL" id="OGK38460.1"/>
    </source>
</evidence>
<name>A0A1F7I521_9BACT</name>
<proteinExistence type="predicted"/>
<protein>
    <submittedName>
        <fullName evidence="1">Uncharacterized protein</fullName>
    </submittedName>
</protein>